<organism evidence="3 4">
    <name type="scientific">Trematosphaeria pertusa</name>
    <dbReference type="NCBI Taxonomy" id="390896"/>
    <lineage>
        <taxon>Eukaryota</taxon>
        <taxon>Fungi</taxon>
        <taxon>Dikarya</taxon>
        <taxon>Ascomycota</taxon>
        <taxon>Pezizomycotina</taxon>
        <taxon>Dothideomycetes</taxon>
        <taxon>Pleosporomycetidae</taxon>
        <taxon>Pleosporales</taxon>
        <taxon>Massarineae</taxon>
        <taxon>Trematosphaeriaceae</taxon>
        <taxon>Trematosphaeria</taxon>
    </lineage>
</organism>
<dbReference type="GO" id="GO:0006950">
    <property type="term" value="P:response to stress"/>
    <property type="evidence" value="ECO:0007669"/>
    <property type="project" value="UniProtKB-ARBA"/>
</dbReference>
<evidence type="ECO:0000259" key="2">
    <source>
        <dbReference type="SMART" id="SM00731"/>
    </source>
</evidence>
<feature type="region of interest" description="Disordered" evidence="1">
    <location>
        <begin position="1"/>
        <end position="107"/>
    </location>
</feature>
<sequence length="691" mass="77568">MARLRKPSAAEPPIFIPPTTTSKPTRASPRKTIRESPSNRELRYTSSQDPGDSFLVPKAPASDSPVRKQRVLRPVASNSRLLRKLSNESLATPDRRGRRSERERNSQLSYFYSKTLAKSVARKQGKGRKIELGVEVEQETVLDEGIEEVEKSIMCGDEKGNEENIREVEEEETDEDEEPVVAVRMRRLQRPARRMVSDTEEDEDENEQVAIKSRSRNTSAQEAVPKPSTEMPPPLTSLRLPFRKGHSTISNWAQEVIDLTSSPEPPASFVLPPPTRVRTASFAASCRPTSSASADVAAMLHFSPTPTKHRSPRKAPPVSRPSTPPQLPSPSKLVSPSKKNPRIPHAPDLRPSIDAFWNPEVVNEWNDKHSPSKPLLSPRKQKLFKTLEEQVNAITLSDSDSDAPFPSPTTSPRKKKPQSPTKKGSSGSSSPSVAHVRAQRKDFATRKHAMAEAFVAELDNTITNGRIASLSQSTGGIKLIWSKTLKTTAGRANWRREQIRLRTGPLPSDLRIEIRHHCSIELAEKVIDDEERLYNVLAHEYCHLTTFMISEVRNNPHGAEFKAWGAKVTRAFAHKGIEVTTKHSYKIEYKYIWECAVCGYEFKRHSKSVDPTRHSCGRCKGRLVQTKPVPRAAPLGKDGKKEKSEYQVFVKANFARVKKEMEGKGLDTQMGRVMEAVAREYRESKGKKEME</sequence>
<feature type="compositionally biased region" description="Low complexity" evidence="1">
    <location>
        <begin position="418"/>
        <end position="432"/>
    </location>
</feature>
<dbReference type="EMBL" id="ML987209">
    <property type="protein sequence ID" value="KAF2242102.1"/>
    <property type="molecule type" value="Genomic_DNA"/>
</dbReference>
<dbReference type="PANTHER" id="PTHR23099">
    <property type="entry name" value="TRANSCRIPTIONAL REGULATOR"/>
    <property type="match status" value="1"/>
</dbReference>
<feature type="compositionally biased region" description="Acidic residues" evidence="1">
    <location>
        <begin position="198"/>
        <end position="207"/>
    </location>
</feature>
<proteinExistence type="predicted"/>
<feature type="compositionally biased region" description="Low complexity" evidence="1">
    <location>
        <begin position="402"/>
        <end position="411"/>
    </location>
</feature>
<dbReference type="RefSeq" id="XP_033677106.1">
    <property type="nucleotide sequence ID" value="XM_033825280.1"/>
</dbReference>
<dbReference type="GeneID" id="54578610"/>
<feature type="compositionally biased region" description="Pro residues" evidence="1">
    <location>
        <begin position="314"/>
        <end position="328"/>
    </location>
</feature>
<dbReference type="InterPro" id="IPR006640">
    <property type="entry name" value="SprT-like_domain"/>
</dbReference>
<evidence type="ECO:0000256" key="1">
    <source>
        <dbReference type="SAM" id="MobiDB-lite"/>
    </source>
</evidence>
<accession>A0A6A6HWJ9</accession>
<feature type="region of interest" description="Disordered" evidence="1">
    <location>
        <begin position="394"/>
        <end position="442"/>
    </location>
</feature>
<feature type="non-terminal residue" evidence="3">
    <location>
        <position position="691"/>
    </location>
</feature>
<dbReference type="PANTHER" id="PTHR23099:SF0">
    <property type="entry name" value="GERM CELL NUCLEAR ACIDIC PROTEIN"/>
    <property type="match status" value="1"/>
</dbReference>
<feature type="compositionally biased region" description="Basic and acidic residues" evidence="1">
    <location>
        <begin position="32"/>
        <end position="43"/>
    </location>
</feature>
<dbReference type="InterPro" id="IPR035240">
    <property type="entry name" value="SprT_Zn_ribbon"/>
</dbReference>
<dbReference type="SMART" id="SM00731">
    <property type="entry name" value="SprT"/>
    <property type="match status" value="1"/>
</dbReference>
<dbReference type="GO" id="GO:0005634">
    <property type="term" value="C:nucleus"/>
    <property type="evidence" value="ECO:0007669"/>
    <property type="project" value="TreeGrafter"/>
</dbReference>
<evidence type="ECO:0000313" key="4">
    <source>
        <dbReference type="Proteomes" id="UP000800094"/>
    </source>
</evidence>
<reference evidence="3" key="1">
    <citation type="journal article" date="2020" name="Stud. Mycol.">
        <title>101 Dothideomycetes genomes: a test case for predicting lifestyles and emergence of pathogens.</title>
        <authorList>
            <person name="Haridas S."/>
            <person name="Albert R."/>
            <person name="Binder M."/>
            <person name="Bloem J."/>
            <person name="Labutti K."/>
            <person name="Salamov A."/>
            <person name="Andreopoulos B."/>
            <person name="Baker S."/>
            <person name="Barry K."/>
            <person name="Bills G."/>
            <person name="Bluhm B."/>
            <person name="Cannon C."/>
            <person name="Castanera R."/>
            <person name="Culley D."/>
            <person name="Daum C."/>
            <person name="Ezra D."/>
            <person name="Gonzalez J."/>
            <person name="Henrissat B."/>
            <person name="Kuo A."/>
            <person name="Liang C."/>
            <person name="Lipzen A."/>
            <person name="Lutzoni F."/>
            <person name="Magnuson J."/>
            <person name="Mondo S."/>
            <person name="Nolan M."/>
            <person name="Ohm R."/>
            <person name="Pangilinan J."/>
            <person name="Park H.-J."/>
            <person name="Ramirez L."/>
            <person name="Alfaro M."/>
            <person name="Sun H."/>
            <person name="Tritt A."/>
            <person name="Yoshinaga Y."/>
            <person name="Zwiers L.-H."/>
            <person name="Turgeon B."/>
            <person name="Goodwin S."/>
            <person name="Spatafora J."/>
            <person name="Crous P."/>
            <person name="Grigoriev I."/>
        </authorList>
    </citation>
    <scope>NUCLEOTIDE SEQUENCE</scope>
    <source>
        <strain evidence="3">CBS 122368</strain>
    </source>
</reference>
<feature type="compositionally biased region" description="Acidic residues" evidence="1">
    <location>
        <begin position="168"/>
        <end position="179"/>
    </location>
</feature>
<feature type="region of interest" description="Disordered" evidence="1">
    <location>
        <begin position="148"/>
        <end position="241"/>
    </location>
</feature>
<keyword evidence="4" id="KW-1185">Reference proteome</keyword>
<dbReference type="Pfam" id="PF10263">
    <property type="entry name" value="SprT-like"/>
    <property type="match status" value="1"/>
</dbReference>
<gene>
    <name evidence="3" type="ORF">BU26DRAFT_468138</name>
</gene>
<feature type="region of interest" description="Disordered" evidence="1">
    <location>
        <begin position="297"/>
        <end position="352"/>
    </location>
</feature>
<feature type="compositionally biased region" description="Basic and acidic residues" evidence="1">
    <location>
        <begin position="148"/>
        <end position="167"/>
    </location>
</feature>
<feature type="domain" description="SprT-like" evidence="2">
    <location>
        <begin position="456"/>
        <end position="626"/>
    </location>
</feature>
<dbReference type="AlphaFoldDB" id="A0A6A6HWJ9"/>
<dbReference type="Proteomes" id="UP000800094">
    <property type="component" value="Unassembled WGS sequence"/>
</dbReference>
<dbReference type="Pfam" id="PF17283">
    <property type="entry name" value="Zn_ribbon_SprT"/>
    <property type="match status" value="1"/>
</dbReference>
<protein>
    <recommendedName>
        <fullName evidence="2">SprT-like domain-containing protein</fullName>
    </recommendedName>
</protein>
<name>A0A6A6HWJ9_9PLEO</name>
<evidence type="ECO:0000313" key="3">
    <source>
        <dbReference type="EMBL" id="KAF2242102.1"/>
    </source>
</evidence>
<feature type="compositionally biased region" description="Basic residues" evidence="1">
    <location>
        <begin position="184"/>
        <end position="193"/>
    </location>
</feature>
<feature type="compositionally biased region" description="Low complexity" evidence="1">
    <location>
        <begin position="329"/>
        <end position="338"/>
    </location>
</feature>
<dbReference type="OrthoDB" id="20772at2759"/>